<gene>
    <name evidence="12" type="ORF">AKJ09_10264</name>
</gene>
<evidence type="ECO:0000259" key="9">
    <source>
        <dbReference type="Pfam" id="PF25917"/>
    </source>
</evidence>
<dbReference type="NCBIfam" id="TIGR01730">
    <property type="entry name" value="RND_mfp"/>
    <property type="match status" value="1"/>
</dbReference>
<dbReference type="Pfam" id="PF25917">
    <property type="entry name" value="BSH_RND"/>
    <property type="match status" value="1"/>
</dbReference>
<keyword evidence="3" id="KW-0813">Transport</keyword>
<evidence type="ECO:0000256" key="2">
    <source>
        <dbReference type="ARBA" id="ARBA00009477"/>
    </source>
</evidence>
<evidence type="ECO:0000256" key="3">
    <source>
        <dbReference type="ARBA" id="ARBA00022448"/>
    </source>
</evidence>
<feature type="domain" description="Multidrug resistance protein MdtA-like beta-barrel" evidence="10">
    <location>
        <begin position="231"/>
        <end position="313"/>
    </location>
</feature>
<dbReference type="Gene3D" id="2.40.30.170">
    <property type="match status" value="1"/>
</dbReference>
<feature type="domain" description="Multidrug resistance protein MdtA-like alpha-helical hairpin" evidence="8">
    <location>
        <begin position="124"/>
        <end position="194"/>
    </location>
</feature>
<keyword evidence="13" id="KW-1185">Reference proteome</keyword>
<keyword evidence="5" id="KW-0997">Cell inner membrane</keyword>
<dbReference type="InterPro" id="IPR058627">
    <property type="entry name" value="MdtA-like_C"/>
</dbReference>
<dbReference type="Pfam" id="PF25967">
    <property type="entry name" value="RND-MFP_C"/>
    <property type="match status" value="1"/>
</dbReference>
<dbReference type="STRING" id="1391654.AKJ09_10264"/>
<evidence type="ECO:0000256" key="5">
    <source>
        <dbReference type="ARBA" id="ARBA00022519"/>
    </source>
</evidence>
<dbReference type="InterPro" id="IPR058624">
    <property type="entry name" value="MdtA-like_HH"/>
</dbReference>
<dbReference type="PANTHER" id="PTHR30469">
    <property type="entry name" value="MULTIDRUG RESISTANCE PROTEIN MDTA"/>
    <property type="match status" value="1"/>
</dbReference>
<feature type="region of interest" description="Disordered" evidence="7">
    <location>
        <begin position="374"/>
        <end position="397"/>
    </location>
</feature>
<dbReference type="EMBL" id="CP012333">
    <property type="protein sequence ID" value="AKV03601.1"/>
    <property type="molecule type" value="Genomic_DNA"/>
</dbReference>
<dbReference type="InterPro" id="IPR058626">
    <property type="entry name" value="MdtA-like_b-barrel"/>
</dbReference>
<dbReference type="GO" id="GO:0015562">
    <property type="term" value="F:efflux transmembrane transporter activity"/>
    <property type="evidence" value="ECO:0007669"/>
    <property type="project" value="TreeGrafter"/>
</dbReference>
<dbReference type="Proteomes" id="UP000064967">
    <property type="component" value="Chromosome"/>
</dbReference>
<evidence type="ECO:0000259" key="8">
    <source>
        <dbReference type="Pfam" id="PF25876"/>
    </source>
</evidence>
<protein>
    <submittedName>
        <fullName evidence="12">Putative Co/Zn/Cd efflux system membrane fusion protein</fullName>
    </submittedName>
</protein>
<feature type="domain" description="Multidrug resistance protein MdtA-like C-terminal permuted SH3" evidence="11">
    <location>
        <begin position="317"/>
        <end position="376"/>
    </location>
</feature>
<evidence type="ECO:0000256" key="4">
    <source>
        <dbReference type="ARBA" id="ARBA00022475"/>
    </source>
</evidence>
<dbReference type="Gene3D" id="2.40.420.20">
    <property type="match status" value="1"/>
</dbReference>
<evidence type="ECO:0000259" key="11">
    <source>
        <dbReference type="Pfam" id="PF25967"/>
    </source>
</evidence>
<dbReference type="AlphaFoldDB" id="A0A0K1QCT8"/>
<evidence type="ECO:0000313" key="13">
    <source>
        <dbReference type="Proteomes" id="UP000064967"/>
    </source>
</evidence>
<evidence type="ECO:0000259" key="10">
    <source>
        <dbReference type="Pfam" id="PF25944"/>
    </source>
</evidence>
<evidence type="ECO:0000256" key="1">
    <source>
        <dbReference type="ARBA" id="ARBA00004236"/>
    </source>
</evidence>
<dbReference type="Pfam" id="PF25944">
    <property type="entry name" value="Beta-barrel_RND"/>
    <property type="match status" value="1"/>
</dbReference>
<reference evidence="12 13" key="1">
    <citation type="submission" date="2015-08" db="EMBL/GenBank/DDBJ databases">
        <authorList>
            <person name="Babu N.S."/>
            <person name="Beckwith C.J."/>
            <person name="Beseler K.G."/>
            <person name="Brison A."/>
            <person name="Carone J.V."/>
            <person name="Caskin T.P."/>
            <person name="Diamond M."/>
            <person name="Durham M.E."/>
            <person name="Foxe J.M."/>
            <person name="Go M."/>
            <person name="Henderson B.A."/>
            <person name="Jones I.B."/>
            <person name="McGettigan J.A."/>
            <person name="Micheletti S.J."/>
            <person name="Nasrallah M.E."/>
            <person name="Ortiz D."/>
            <person name="Piller C.R."/>
            <person name="Privatt S.R."/>
            <person name="Schneider S.L."/>
            <person name="Sharp S."/>
            <person name="Smith T.C."/>
            <person name="Stanton J.D."/>
            <person name="Ullery H.E."/>
            <person name="Wilson R.J."/>
            <person name="Serrano M.G."/>
            <person name="Buck G."/>
            <person name="Lee V."/>
            <person name="Wang Y."/>
            <person name="Carvalho R."/>
            <person name="Voegtly L."/>
            <person name="Shi R."/>
            <person name="Duckworth R."/>
            <person name="Johnson A."/>
            <person name="Loviza R."/>
            <person name="Walstead R."/>
            <person name="Shah Z."/>
            <person name="Kiflezghi M."/>
            <person name="Wade K."/>
            <person name="Ball S.L."/>
            <person name="Bradley K.W."/>
            <person name="Asai D.J."/>
            <person name="Bowman C.A."/>
            <person name="Russell D.A."/>
            <person name="Pope W.H."/>
            <person name="Jacobs-Sera D."/>
            <person name="Hendrix R.W."/>
            <person name="Hatfull G.F."/>
        </authorList>
    </citation>
    <scope>NUCLEOTIDE SEQUENCE [LARGE SCALE GENOMIC DNA]</scope>
    <source>
        <strain evidence="12 13">DSM 27648</strain>
    </source>
</reference>
<dbReference type="RefSeq" id="WP_146654343.1">
    <property type="nucleotide sequence ID" value="NZ_CP012333.1"/>
</dbReference>
<evidence type="ECO:0000313" key="12">
    <source>
        <dbReference type="EMBL" id="AKV03601.1"/>
    </source>
</evidence>
<comment type="similarity">
    <text evidence="2">Belongs to the membrane fusion protein (MFP) (TC 8.A.1) family.</text>
</comment>
<comment type="subcellular location">
    <subcellularLocation>
        <location evidence="1">Cell membrane</location>
    </subcellularLocation>
</comment>
<dbReference type="GO" id="GO:1990281">
    <property type="term" value="C:efflux pump complex"/>
    <property type="evidence" value="ECO:0007669"/>
    <property type="project" value="TreeGrafter"/>
</dbReference>
<organism evidence="12 13">
    <name type="scientific">Labilithrix luteola</name>
    <dbReference type="NCBI Taxonomy" id="1391654"/>
    <lineage>
        <taxon>Bacteria</taxon>
        <taxon>Pseudomonadati</taxon>
        <taxon>Myxococcota</taxon>
        <taxon>Polyangia</taxon>
        <taxon>Polyangiales</taxon>
        <taxon>Labilitrichaceae</taxon>
        <taxon>Labilithrix</taxon>
    </lineage>
</organism>
<dbReference type="KEGG" id="llu:AKJ09_10264"/>
<proteinExistence type="inferred from homology"/>
<dbReference type="Gene3D" id="2.40.50.100">
    <property type="match status" value="1"/>
</dbReference>
<feature type="compositionally biased region" description="Low complexity" evidence="7">
    <location>
        <begin position="383"/>
        <end position="397"/>
    </location>
</feature>
<dbReference type="Gene3D" id="1.10.287.470">
    <property type="entry name" value="Helix hairpin bin"/>
    <property type="match status" value="1"/>
</dbReference>
<feature type="domain" description="Multidrug resistance protein MdtA-like barrel-sandwich hybrid" evidence="9">
    <location>
        <begin position="85"/>
        <end position="227"/>
    </location>
</feature>
<keyword evidence="6" id="KW-0472">Membrane</keyword>
<dbReference type="OrthoDB" id="9772050at2"/>
<accession>A0A0K1QCT8</accession>
<name>A0A0K1QCT8_9BACT</name>
<sequence>MKLTQRIVFLVVGLAILGGTYAFLARRSAHADTHATAAATSGAAPAGSGSGGPADRVVPVSTATVAKHDVPIMREGLGTVTSLATVTMKTLVDGRLEKVLFQEGQSVKKGDLLAVVDPRPFRIQLDTAQAALARDDANLKNNQLNLTRYEDLRKQNLIPQQQVDDQRAAVAQLEASTRADHAQIDSAKLMLDYANIRAPVDGVTGVRLVDQGNIVHPSDANGIVIVTQLDPIAVVFTLPQDDLDQVQAALKQGKPAVEAYARDGVQKLGQGELQLIDNQVNAQTATIRLKATFQNPDHALWPNGFVKARLHVKTVKDALVVPASVVQRGPNGTFAYVMSPEKTVQPKPVEVVSVQGDTAIIGKGLTEGEVVVTDGQNQLKPGSKVSPRAPAAPKASR</sequence>
<keyword evidence="4" id="KW-1003">Cell membrane</keyword>
<evidence type="ECO:0000256" key="7">
    <source>
        <dbReference type="SAM" id="MobiDB-lite"/>
    </source>
</evidence>
<dbReference type="InterPro" id="IPR058625">
    <property type="entry name" value="MdtA-like_BSH"/>
</dbReference>
<dbReference type="Pfam" id="PF25876">
    <property type="entry name" value="HH_MFP_RND"/>
    <property type="match status" value="1"/>
</dbReference>
<dbReference type="PANTHER" id="PTHR30469:SF12">
    <property type="entry name" value="MULTIDRUG RESISTANCE PROTEIN MDTA"/>
    <property type="match status" value="1"/>
</dbReference>
<dbReference type="InterPro" id="IPR006143">
    <property type="entry name" value="RND_pump_MFP"/>
</dbReference>
<evidence type="ECO:0000256" key="6">
    <source>
        <dbReference type="ARBA" id="ARBA00023136"/>
    </source>
</evidence>
<dbReference type="SUPFAM" id="SSF111369">
    <property type="entry name" value="HlyD-like secretion proteins"/>
    <property type="match status" value="1"/>
</dbReference>